<feature type="region of interest" description="Disordered" evidence="1">
    <location>
        <begin position="178"/>
        <end position="248"/>
    </location>
</feature>
<evidence type="ECO:0000313" key="3">
    <source>
        <dbReference type="Proteomes" id="UP000275267"/>
    </source>
</evidence>
<comment type="caution">
    <text evidence="2">The sequence shown here is derived from an EMBL/GenBank/DDBJ whole genome shotgun (WGS) entry which is preliminary data.</text>
</comment>
<name>A0A3L6RL42_PANMI</name>
<reference evidence="3" key="1">
    <citation type="journal article" date="2019" name="Nat. Commun.">
        <title>The genome of broomcorn millet.</title>
        <authorList>
            <person name="Zou C."/>
            <person name="Miki D."/>
            <person name="Li D."/>
            <person name="Tang Q."/>
            <person name="Xiao L."/>
            <person name="Rajput S."/>
            <person name="Deng P."/>
            <person name="Jia W."/>
            <person name="Huang R."/>
            <person name="Zhang M."/>
            <person name="Sun Y."/>
            <person name="Hu J."/>
            <person name="Fu X."/>
            <person name="Schnable P.S."/>
            <person name="Li F."/>
            <person name="Zhang H."/>
            <person name="Feng B."/>
            <person name="Zhu X."/>
            <person name="Liu R."/>
            <person name="Schnable J.C."/>
            <person name="Zhu J.-K."/>
            <person name="Zhang H."/>
        </authorList>
    </citation>
    <scope>NUCLEOTIDE SEQUENCE [LARGE SCALE GENOMIC DNA]</scope>
</reference>
<gene>
    <name evidence="2" type="ORF">C2845_PM13G04840</name>
</gene>
<proteinExistence type="predicted"/>
<dbReference type="AlphaFoldDB" id="A0A3L6RL42"/>
<sequence length="248" mass="26802">MTAPPARATSLPAPLLPWSSSSSLGVVRPTFSAAVSASTLLAPGGVELLPRPVFKEERRRLVQRVGWLRDLVQLLPPALASSTVPEKENGSDTAAAAVRTVLTRRLEAMVREADRLLAAGSSCATQCCCWRFFRCYAQARRLERAGAGVDEVYAQVLPVVSQIDATQRVVHMLAALHQRTSSSQHRRHDGAQHPFGHNRSDTQPAAARPDGNEDLDRQPNPEHVDAQAATGDTNEFRSGEGTARMTGP</sequence>
<feature type="compositionally biased region" description="Basic and acidic residues" evidence="1">
    <location>
        <begin position="210"/>
        <end position="225"/>
    </location>
</feature>
<evidence type="ECO:0000256" key="1">
    <source>
        <dbReference type="SAM" id="MobiDB-lite"/>
    </source>
</evidence>
<dbReference type="Proteomes" id="UP000275267">
    <property type="component" value="Unassembled WGS sequence"/>
</dbReference>
<accession>A0A3L6RL42</accession>
<protein>
    <submittedName>
        <fullName evidence="2">Uncharacterized protein</fullName>
    </submittedName>
</protein>
<dbReference type="EMBL" id="PQIB02000008">
    <property type="protein sequence ID" value="RLN05270.1"/>
    <property type="molecule type" value="Genomic_DNA"/>
</dbReference>
<keyword evidence="3" id="KW-1185">Reference proteome</keyword>
<evidence type="ECO:0000313" key="2">
    <source>
        <dbReference type="EMBL" id="RLN05270.1"/>
    </source>
</evidence>
<organism evidence="2 3">
    <name type="scientific">Panicum miliaceum</name>
    <name type="common">Proso millet</name>
    <name type="synonym">Broomcorn millet</name>
    <dbReference type="NCBI Taxonomy" id="4540"/>
    <lineage>
        <taxon>Eukaryota</taxon>
        <taxon>Viridiplantae</taxon>
        <taxon>Streptophyta</taxon>
        <taxon>Embryophyta</taxon>
        <taxon>Tracheophyta</taxon>
        <taxon>Spermatophyta</taxon>
        <taxon>Magnoliopsida</taxon>
        <taxon>Liliopsida</taxon>
        <taxon>Poales</taxon>
        <taxon>Poaceae</taxon>
        <taxon>PACMAD clade</taxon>
        <taxon>Panicoideae</taxon>
        <taxon>Panicodae</taxon>
        <taxon>Paniceae</taxon>
        <taxon>Panicinae</taxon>
        <taxon>Panicum</taxon>
        <taxon>Panicum sect. Panicum</taxon>
    </lineage>
</organism>